<protein>
    <submittedName>
        <fullName evidence="2">Uncharacterized protein</fullName>
    </submittedName>
</protein>
<proteinExistence type="predicted"/>
<feature type="compositionally biased region" description="Basic and acidic residues" evidence="1">
    <location>
        <begin position="51"/>
        <end position="68"/>
    </location>
</feature>
<feature type="region of interest" description="Disordered" evidence="1">
    <location>
        <begin position="32"/>
        <end position="68"/>
    </location>
</feature>
<dbReference type="Proteomes" id="UP001516400">
    <property type="component" value="Unassembled WGS sequence"/>
</dbReference>
<name>A0ABD2P2V2_9CUCU</name>
<keyword evidence="3" id="KW-1185">Reference proteome</keyword>
<reference evidence="2 3" key="1">
    <citation type="journal article" date="2021" name="BMC Biol.">
        <title>Horizontally acquired antibacterial genes associated with adaptive radiation of ladybird beetles.</title>
        <authorList>
            <person name="Li H.S."/>
            <person name="Tang X.F."/>
            <person name="Huang Y.H."/>
            <person name="Xu Z.Y."/>
            <person name="Chen M.L."/>
            <person name="Du X.Y."/>
            <person name="Qiu B.Y."/>
            <person name="Chen P.T."/>
            <person name="Zhang W."/>
            <person name="Slipinski A."/>
            <person name="Escalona H.E."/>
            <person name="Waterhouse R.M."/>
            <person name="Zwick A."/>
            <person name="Pang H."/>
        </authorList>
    </citation>
    <scope>NUCLEOTIDE SEQUENCE [LARGE SCALE GENOMIC DNA]</scope>
    <source>
        <strain evidence="2">SYSU2018</strain>
    </source>
</reference>
<accession>A0ABD2P2V2</accession>
<evidence type="ECO:0000313" key="2">
    <source>
        <dbReference type="EMBL" id="KAL3285027.1"/>
    </source>
</evidence>
<comment type="caution">
    <text evidence="2">The sequence shown here is derived from an EMBL/GenBank/DDBJ whole genome shotgun (WGS) entry which is preliminary data.</text>
</comment>
<evidence type="ECO:0000256" key="1">
    <source>
        <dbReference type="SAM" id="MobiDB-lite"/>
    </source>
</evidence>
<organism evidence="2 3">
    <name type="scientific">Cryptolaemus montrouzieri</name>
    <dbReference type="NCBI Taxonomy" id="559131"/>
    <lineage>
        <taxon>Eukaryota</taxon>
        <taxon>Metazoa</taxon>
        <taxon>Ecdysozoa</taxon>
        <taxon>Arthropoda</taxon>
        <taxon>Hexapoda</taxon>
        <taxon>Insecta</taxon>
        <taxon>Pterygota</taxon>
        <taxon>Neoptera</taxon>
        <taxon>Endopterygota</taxon>
        <taxon>Coleoptera</taxon>
        <taxon>Polyphaga</taxon>
        <taxon>Cucujiformia</taxon>
        <taxon>Coccinelloidea</taxon>
        <taxon>Coccinellidae</taxon>
        <taxon>Scymninae</taxon>
        <taxon>Scymnini</taxon>
        <taxon>Cryptolaemus</taxon>
    </lineage>
</organism>
<evidence type="ECO:0000313" key="3">
    <source>
        <dbReference type="Proteomes" id="UP001516400"/>
    </source>
</evidence>
<dbReference type="AlphaFoldDB" id="A0ABD2P2V2"/>
<sequence length="116" mass="13428">MPKHKFPSDDSKERQLFEPILQKIAEKDATFAKTRLASRRRDSSRPNSSKKSAEKSKRKTDRRDSDFHSLSESVTADFPIVVKSSFPHLNFRTNSIQIEIGSEKNLSFKVSIKFIW</sequence>
<dbReference type="EMBL" id="JABFTP020000165">
    <property type="protein sequence ID" value="KAL3285027.1"/>
    <property type="molecule type" value="Genomic_DNA"/>
</dbReference>
<gene>
    <name evidence="2" type="ORF">HHI36_019154</name>
</gene>